<dbReference type="Proteomes" id="UP000789901">
    <property type="component" value="Unassembled WGS sequence"/>
</dbReference>
<accession>A0ABN7WJY7</accession>
<proteinExistence type="predicted"/>
<gene>
    <name evidence="1" type="ORF">GMARGA_LOCUS31726</name>
</gene>
<comment type="caution">
    <text evidence="1">The sequence shown here is derived from an EMBL/GenBank/DDBJ whole genome shotgun (WGS) entry which is preliminary data.</text>
</comment>
<evidence type="ECO:0000313" key="2">
    <source>
        <dbReference type="Proteomes" id="UP000789901"/>
    </source>
</evidence>
<reference evidence="1 2" key="1">
    <citation type="submission" date="2021-06" db="EMBL/GenBank/DDBJ databases">
        <authorList>
            <person name="Kallberg Y."/>
            <person name="Tangrot J."/>
            <person name="Rosling A."/>
        </authorList>
    </citation>
    <scope>NUCLEOTIDE SEQUENCE [LARGE SCALE GENOMIC DNA]</scope>
    <source>
        <strain evidence="1 2">120-4 pot B 10/14</strain>
    </source>
</reference>
<organism evidence="1 2">
    <name type="scientific">Gigaspora margarita</name>
    <dbReference type="NCBI Taxonomy" id="4874"/>
    <lineage>
        <taxon>Eukaryota</taxon>
        <taxon>Fungi</taxon>
        <taxon>Fungi incertae sedis</taxon>
        <taxon>Mucoromycota</taxon>
        <taxon>Glomeromycotina</taxon>
        <taxon>Glomeromycetes</taxon>
        <taxon>Diversisporales</taxon>
        <taxon>Gigasporaceae</taxon>
        <taxon>Gigaspora</taxon>
    </lineage>
</organism>
<evidence type="ECO:0000313" key="1">
    <source>
        <dbReference type="EMBL" id="CAG8833787.1"/>
    </source>
</evidence>
<keyword evidence="2" id="KW-1185">Reference proteome</keyword>
<dbReference type="EMBL" id="CAJVQB010048053">
    <property type="protein sequence ID" value="CAG8833787.1"/>
    <property type="molecule type" value="Genomic_DNA"/>
</dbReference>
<protein>
    <submittedName>
        <fullName evidence="1">23019_t:CDS:1</fullName>
    </submittedName>
</protein>
<name>A0ABN7WJY7_GIGMA</name>
<feature type="non-terminal residue" evidence="1">
    <location>
        <position position="1"/>
    </location>
</feature>
<sequence length="68" mass="8108">DKINKDISLINKWQDTVNKWTSYEKEKEVAVLDNYHSATAFDDKWKLETLFDKNSFKLPVYLNLLLTK</sequence>